<keyword evidence="2" id="KW-1185">Reference proteome</keyword>
<proteinExistence type="predicted"/>
<dbReference type="Proteomes" id="UP000245698">
    <property type="component" value="Unassembled WGS sequence"/>
</dbReference>
<name>A0A2P9AD76_9HYPH</name>
<protein>
    <submittedName>
        <fullName evidence="1">Uncharacterized protein</fullName>
    </submittedName>
</protein>
<reference evidence="2" key="1">
    <citation type="submission" date="2016-12" db="EMBL/GenBank/DDBJ databases">
        <authorList>
            <person name="Brunel B."/>
        </authorList>
    </citation>
    <scope>NUCLEOTIDE SEQUENCE [LARGE SCALE GENOMIC DNA]</scope>
</reference>
<evidence type="ECO:0000313" key="1">
    <source>
        <dbReference type="EMBL" id="SJM29083.1"/>
    </source>
</evidence>
<dbReference type="AlphaFoldDB" id="A0A2P9AD76"/>
<dbReference type="EMBL" id="FUIG01000013">
    <property type="protein sequence ID" value="SJM29083.1"/>
    <property type="molecule type" value="Genomic_DNA"/>
</dbReference>
<gene>
    <name evidence="1" type="ORF">BQ8482_111013</name>
</gene>
<sequence>MDFPRLPSSFEDEVVRTDKKLLSWAKWFANPITMFPVHCAWA</sequence>
<accession>A0A2P9AD76</accession>
<evidence type="ECO:0000313" key="2">
    <source>
        <dbReference type="Proteomes" id="UP000245698"/>
    </source>
</evidence>
<organism evidence="1 2">
    <name type="scientific">Mesorhizobium delmotii</name>
    <dbReference type="NCBI Taxonomy" id="1631247"/>
    <lineage>
        <taxon>Bacteria</taxon>
        <taxon>Pseudomonadati</taxon>
        <taxon>Pseudomonadota</taxon>
        <taxon>Alphaproteobacteria</taxon>
        <taxon>Hyphomicrobiales</taxon>
        <taxon>Phyllobacteriaceae</taxon>
        <taxon>Mesorhizobium</taxon>
    </lineage>
</organism>